<evidence type="ECO:0008006" key="6">
    <source>
        <dbReference type="Google" id="ProtNLM"/>
    </source>
</evidence>
<dbReference type="GO" id="GO:0005886">
    <property type="term" value="C:plasma membrane"/>
    <property type="evidence" value="ECO:0007669"/>
    <property type="project" value="TreeGrafter"/>
</dbReference>
<dbReference type="AlphaFoldDB" id="A0A1Y2GPS0"/>
<reference evidence="4 5" key="1">
    <citation type="submission" date="2016-07" db="EMBL/GenBank/DDBJ databases">
        <title>Pervasive Adenine N6-methylation of Active Genes in Fungi.</title>
        <authorList>
            <consortium name="DOE Joint Genome Institute"/>
            <person name="Mondo S.J."/>
            <person name="Dannebaum R.O."/>
            <person name="Kuo R.C."/>
            <person name="Labutti K."/>
            <person name="Haridas S."/>
            <person name="Kuo A."/>
            <person name="Salamov A."/>
            <person name="Ahrendt S.R."/>
            <person name="Lipzen A."/>
            <person name="Sullivan W."/>
            <person name="Andreopoulos W.B."/>
            <person name="Clum A."/>
            <person name="Lindquist E."/>
            <person name="Daum C."/>
            <person name="Ramamoorthy G.K."/>
            <person name="Gryganskyi A."/>
            <person name="Culley D."/>
            <person name="Magnuson J.K."/>
            <person name="James T.Y."/>
            <person name="O'Malley M.A."/>
            <person name="Stajich J.E."/>
            <person name="Spatafora J.W."/>
            <person name="Visel A."/>
            <person name="Grigoriev I.V."/>
        </authorList>
    </citation>
    <scope>NUCLEOTIDE SEQUENCE [LARGE SCALE GENOMIC DNA]</scope>
    <source>
        <strain evidence="4 5">NRRL 3116</strain>
    </source>
</reference>
<dbReference type="Proteomes" id="UP000193648">
    <property type="component" value="Unassembled WGS sequence"/>
</dbReference>
<dbReference type="STRING" id="64571.A0A1Y2GPS0"/>
<dbReference type="GO" id="GO:0001786">
    <property type="term" value="F:phosphatidylserine binding"/>
    <property type="evidence" value="ECO:0007669"/>
    <property type="project" value="TreeGrafter"/>
</dbReference>
<evidence type="ECO:0000313" key="4">
    <source>
        <dbReference type="EMBL" id="ORZ18260.1"/>
    </source>
</evidence>
<dbReference type="SMART" id="SM00335">
    <property type="entry name" value="ANX"/>
    <property type="match status" value="1"/>
</dbReference>
<dbReference type="PANTHER" id="PTHR10502">
    <property type="entry name" value="ANNEXIN"/>
    <property type="match status" value="1"/>
</dbReference>
<comment type="similarity">
    <text evidence="1">Belongs to the annexin family.</text>
</comment>
<evidence type="ECO:0000256" key="2">
    <source>
        <dbReference type="ARBA" id="ARBA00022737"/>
    </source>
</evidence>
<dbReference type="InterPro" id="IPR018502">
    <property type="entry name" value="Annexin_repeat"/>
</dbReference>
<dbReference type="GeneID" id="33565741"/>
<dbReference type="RefSeq" id="XP_021882055.1">
    <property type="nucleotide sequence ID" value="XM_022023897.1"/>
</dbReference>
<keyword evidence="5" id="KW-1185">Reference proteome</keyword>
<dbReference type="GO" id="GO:0005544">
    <property type="term" value="F:calcium-dependent phospholipid binding"/>
    <property type="evidence" value="ECO:0007669"/>
    <property type="project" value="InterPro"/>
</dbReference>
<proteinExistence type="inferred from homology"/>
<dbReference type="EMBL" id="MCFF01000015">
    <property type="protein sequence ID" value="ORZ18260.1"/>
    <property type="molecule type" value="Genomic_DNA"/>
</dbReference>
<accession>A0A1Y2GPS0</accession>
<dbReference type="PANTHER" id="PTHR10502:SF102">
    <property type="entry name" value="ANNEXIN B11"/>
    <property type="match status" value="1"/>
</dbReference>
<evidence type="ECO:0000256" key="1">
    <source>
        <dbReference type="ARBA" id="ARBA00007831"/>
    </source>
</evidence>
<sequence>MAPVPPEVVYDVQNIHTALTYAVPDQEALVNIIGRREYQQLIEIARYYKSLYNTDLATELDRRIIGSVGSLLSFACMNRVLAGVLYLHNAGKSKRKYEVLRKNDTAVEVFCERVLVGRTPEEIRELQGAFTAVYHSDLRDHIMSYLHDDVVKAFFTAILQDKEEKPLEDRKAAIEKFHSLLYGHDLAAVLEYVSSLTTAQLCDLVRHYNMCYQDSHTVTTIRKQFGHKHKGEQLDVLLFAVMQASDPARHIALLLENSMYGLGTNEDQLSRLVVLHRGNMMERVKTAYHVDNSRTLADRIRGDTSGLYSNLLCHLINQTI</sequence>
<dbReference type="Pfam" id="PF00191">
    <property type="entry name" value="Annexin"/>
    <property type="match status" value="2"/>
</dbReference>
<dbReference type="SUPFAM" id="SSF47874">
    <property type="entry name" value="Annexin"/>
    <property type="match status" value="1"/>
</dbReference>
<gene>
    <name evidence="4" type="ORF">BCR41DRAFT_352078</name>
</gene>
<dbReference type="InParanoid" id="A0A1Y2GPS0"/>
<keyword evidence="3" id="KW-0041">Annexin</keyword>
<dbReference type="Gene3D" id="1.10.220.10">
    <property type="entry name" value="Annexin"/>
    <property type="match status" value="3"/>
</dbReference>
<dbReference type="GO" id="GO:0005737">
    <property type="term" value="C:cytoplasm"/>
    <property type="evidence" value="ECO:0007669"/>
    <property type="project" value="TreeGrafter"/>
</dbReference>
<organism evidence="4 5">
    <name type="scientific">Lobosporangium transversale</name>
    <dbReference type="NCBI Taxonomy" id="64571"/>
    <lineage>
        <taxon>Eukaryota</taxon>
        <taxon>Fungi</taxon>
        <taxon>Fungi incertae sedis</taxon>
        <taxon>Mucoromycota</taxon>
        <taxon>Mortierellomycotina</taxon>
        <taxon>Mortierellomycetes</taxon>
        <taxon>Mortierellales</taxon>
        <taxon>Mortierellaceae</taxon>
        <taxon>Lobosporangium</taxon>
    </lineage>
</organism>
<evidence type="ECO:0000256" key="3">
    <source>
        <dbReference type="ARBA" id="ARBA00023216"/>
    </source>
</evidence>
<dbReference type="OrthoDB" id="37886at2759"/>
<dbReference type="GO" id="GO:0005509">
    <property type="term" value="F:calcium ion binding"/>
    <property type="evidence" value="ECO:0007669"/>
    <property type="project" value="InterPro"/>
</dbReference>
<protein>
    <recommendedName>
        <fullName evidence="6">Annexin</fullName>
    </recommendedName>
</protein>
<dbReference type="InterPro" id="IPR037104">
    <property type="entry name" value="Annexin_sf"/>
</dbReference>
<comment type="caution">
    <text evidence="4">The sequence shown here is derived from an EMBL/GenBank/DDBJ whole genome shotgun (WGS) entry which is preliminary data.</text>
</comment>
<keyword evidence="2" id="KW-0677">Repeat</keyword>
<evidence type="ECO:0000313" key="5">
    <source>
        <dbReference type="Proteomes" id="UP000193648"/>
    </source>
</evidence>
<name>A0A1Y2GPS0_9FUNG</name>